<protein>
    <submittedName>
        <fullName evidence="2">Uncharacterized protein</fullName>
    </submittedName>
</protein>
<dbReference type="Proteomes" id="UP001299970">
    <property type="component" value="Unassembled WGS sequence"/>
</dbReference>
<organism evidence="2 3">
    <name type="scientific">Pseudonocardia alaniniphila</name>
    <dbReference type="NCBI Taxonomy" id="75291"/>
    <lineage>
        <taxon>Bacteria</taxon>
        <taxon>Bacillati</taxon>
        <taxon>Actinomycetota</taxon>
        <taxon>Actinomycetes</taxon>
        <taxon>Pseudonocardiales</taxon>
        <taxon>Pseudonocardiaceae</taxon>
        <taxon>Pseudonocardia</taxon>
    </lineage>
</organism>
<evidence type="ECO:0000256" key="1">
    <source>
        <dbReference type="SAM" id="MobiDB-lite"/>
    </source>
</evidence>
<keyword evidence="3" id="KW-1185">Reference proteome</keyword>
<comment type="caution">
    <text evidence="2">The sequence shown here is derived from an EMBL/GenBank/DDBJ whole genome shotgun (WGS) entry which is preliminary data.</text>
</comment>
<dbReference type="EMBL" id="JAKXMK010000022">
    <property type="protein sequence ID" value="MCH6168812.1"/>
    <property type="molecule type" value="Genomic_DNA"/>
</dbReference>
<evidence type="ECO:0000313" key="2">
    <source>
        <dbReference type="EMBL" id="MCH6168812.1"/>
    </source>
</evidence>
<reference evidence="2 3" key="1">
    <citation type="submission" date="2022-03" db="EMBL/GenBank/DDBJ databases">
        <title>Pseudonocardia alaer sp. nov., a novel actinomycete isolated from reed forest soil.</title>
        <authorList>
            <person name="Wang L."/>
        </authorList>
    </citation>
    <scope>NUCLEOTIDE SEQUENCE [LARGE SCALE GENOMIC DNA]</scope>
    <source>
        <strain evidence="2 3">Y-16303</strain>
    </source>
</reference>
<gene>
    <name evidence="2" type="ORF">MMF94_24225</name>
</gene>
<dbReference type="RefSeq" id="WP_241039458.1">
    <property type="nucleotide sequence ID" value="NZ_BAAAJF010000011.1"/>
</dbReference>
<accession>A0ABS9TJW3</accession>
<sequence length="120" mass="12232">MTGTGGCGDHSGLSAELRAFALSALGKVEPLVERLRVEPTGRTPETCANCPVCALLAALRGDHPELAGRLATHAAGLLAVLRAALEEGTPASSGGPPDPEPAEPARRVQHIPIDRGQEAG</sequence>
<proteinExistence type="predicted"/>
<feature type="region of interest" description="Disordered" evidence="1">
    <location>
        <begin position="87"/>
        <end position="120"/>
    </location>
</feature>
<evidence type="ECO:0000313" key="3">
    <source>
        <dbReference type="Proteomes" id="UP001299970"/>
    </source>
</evidence>
<name>A0ABS9TJW3_9PSEU</name>